<dbReference type="STRING" id="1678637.AC230_03135"/>
<dbReference type="PANTHER" id="PTHR10742:SF342">
    <property type="entry name" value="AMINE OXIDASE"/>
    <property type="match status" value="1"/>
</dbReference>
<feature type="region of interest" description="Disordered" evidence="1">
    <location>
        <begin position="133"/>
        <end position="168"/>
    </location>
</feature>
<dbReference type="PATRIC" id="fig|1678637.3.peg.689"/>
<dbReference type="InterPro" id="IPR002937">
    <property type="entry name" value="Amino_oxidase"/>
</dbReference>
<dbReference type="SUPFAM" id="SSF54373">
    <property type="entry name" value="FAD-linked reductases, C-terminal domain"/>
    <property type="match status" value="1"/>
</dbReference>
<keyword evidence="2" id="KW-0812">Transmembrane</keyword>
<keyword evidence="5" id="KW-1185">Reference proteome</keyword>
<dbReference type="GO" id="GO:0009063">
    <property type="term" value="P:amino acid catabolic process"/>
    <property type="evidence" value="ECO:0007669"/>
    <property type="project" value="TreeGrafter"/>
</dbReference>
<evidence type="ECO:0000313" key="4">
    <source>
        <dbReference type="EMBL" id="KNB53633.1"/>
    </source>
</evidence>
<dbReference type="Proteomes" id="UP000037288">
    <property type="component" value="Unassembled WGS sequence"/>
</dbReference>
<dbReference type="GO" id="GO:0001716">
    <property type="term" value="F:L-amino-acid oxidase activity"/>
    <property type="evidence" value="ECO:0007669"/>
    <property type="project" value="TreeGrafter"/>
</dbReference>
<dbReference type="AlphaFoldDB" id="A0A0K9XJY9"/>
<comment type="caution">
    <text evidence="4">The sequence shown here is derived from an EMBL/GenBank/DDBJ whole genome shotgun (WGS) entry which is preliminary data.</text>
</comment>
<protein>
    <submittedName>
        <fullName evidence="4">Amine oxidase</fullName>
    </submittedName>
</protein>
<dbReference type="Pfam" id="PF01593">
    <property type="entry name" value="Amino_oxidase"/>
    <property type="match status" value="1"/>
</dbReference>
<dbReference type="Gene3D" id="3.90.660.10">
    <property type="match status" value="1"/>
</dbReference>
<evidence type="ECO:0000256" key="1">
    <source>
        <dbReference type="SAM" id="MobiDB-lite"/>
    </source>
</evidence>
<sequence>MHEFDRVERKRPYVLVIGAGIAGLTAAYELERRQFRVDILESNSRIGGRIHTHRFGTGPGAPSVELGAMRIPDRHRLTLEYIDRMGLTGKLRTFSTLLSEENAFLHTDGGFVRIRDASAPLFAAFRASLSPRDPGHPGYPGHSGHLGHPGPSGYPTGPAHPSHLAHPAPGEHDPVVVFGAWLTAIVDAIAPPDLREALRADLRHQLLDLVARIDPAPHLRGAARDRIDLHSLFSAHPGIRSGCSGRLNSFLDDILTETSPALLRLDGGMDQLPGRIAARLRGRILCGRRVTGIEVRDDEVLVRARGAAHVTVRRADFVVCTAPFPALRRMRLRGLDDDKRAVLDDVVYCPATKVALHCREPFWQDEGIRGGASFTGGLIRQTYYPPVDGAPGRGAALLASYTIGDEAELLGRLPARRRHRTVLAELAEAHPQLRSPGMVLGATSAAWGSSRRSVGCATRWGKSPAACEEERRRAARPVGRLFFAGEHCSAAPAWIEGAIASALDAVNALVHYVPRPRPPRIPAGRGRAEEVVG</sequence>
<dbReference type="SUPFAM" id="SSF51905">
    <property type="entry name" value="FAD/NAD(P)-binding domain"/>
    <property type="match status" value="1"/>
</dbReference>
<feature type="transmembrane region" description="Helical" evidence="2">
    <location>
        <begin position="12"/>
        <end position="30"/>
    </location>
</feature>
<accession>A0A0K9XJY9</accession>
<reference evidence="5" key="1">
    <citation type="submission" date="2015-07" db="EMBL/GenBank/DDBJ databases">
        <title>Draft genome sequence of Streptomyces sp. CMAA 1322, a bacterium isolated from Caatinga biome, from dry forest semiarid of Brazil.</title>
        <authorList>
            <person name="Santos S.N."/>
            <person name="Gacesa R."/>
            <person name="Taketani R.G."/>
            <person name="Long P.F."/>
            <person name="Melo I.S."/>
        </authorList>
    </citation>
    <scope>NUCLEOTIDE SEQUENCE [LARGE SCALE GENOMIC DNA]</scope>
    <source>
        <strain evidence="5">CMAA 1322</strain>
    </source>
</reference>
<dbReference type="InterPro" id="IPR036188">
    <property type="entry name" value="FAD/NAD-bd_sf"/>
</dbReference>
<name>A0A0K9XJY9_9ACTN</name>
<dbReference type="PANTHER" id="PTHR10742">
    <property type="entry name" value="FLAVIN MONOAMINE OXIDASE"/>
    <property type="match status" value="1"/>
</dbReference>
<dbReference type="Gene3D" id="3.50.50.60">
    <property type="entry name" value="FAD/NAD(P)-binding domain"/>
    <property type="match status" value="2"/>
</dbReference>
<proteinExistence type="predicted"/>
<dbReference type="EMBL" id="LFXA01000002">
    <property type="protein sequence ID" value="KNB53633.1"/>
    <property type="molecule type" value="Genomic_DNA"/>
</dbReference>
<feature type="compositionally biased region" description="Low complexity" evidence="1">
    <location>
        <begin position="139"/>
        <end position="168"/>
    </location>
</feature>
<keyword evidence="2" id="KW-0472">Membrane</keyword>
<feature type="domain" description="Amine oxidase" evidence="3">
    <location>
        <begin position="21"/>
        <end position="509"/>
    </location>
</feature>
<organism evidence="4 5">
    <name type="scientific">Streptomyces caatingaensis</name>
    <dbReference type="NCBI Taxonomy" id="1678637"/>
    <lineage>
        <taxon>Bacteria</taxon>
        <taxon>Bacillati</taxon>
        <taxon>Actinomycetota</taxon>
        <taxon>Actinomycetes</taxon>
        <taxon>Kitasatosporales</taxon>
        <taxon>Streptomycetaceae</taxon>
        <taxon>Streptomyces</taxon>
    </lineage>
</organism>
<keyword evidence="2" id="KW-1133">Transmembrane helix</keyword>
<evidence type="ECO:0000256" key="2">
    <source>
        <dbReference type="SAM" id="Phobius"/>
    </source>
</evidence>
<gene>
    <name evidence="4" type="ORF">AC230_03135</name>
</gene>
<evidence type="ECO:0000259" key="3">
    <source>
        <dbReference type="Pfam" id="PF01593"/>
    </source>
</evidence>
<evidence type="ECO:0000313" key="5">
    <source>
        <dbReference type="Proteomes" id="UP000037288"/>
    </source>
</evidence>
<dbReference type="RefSeq" id="WP_049714355.1">
    <property type="nucleotide sequence ID" value="NZ_LFXA01000002.1"/>
</dbReference>
<dbReference type="InterPro" id="IPR050281">
    <property type="entry name" value="Flavin_monoamine_oxidase"/>
</dbReference>